<feature type="compositionally biased region" description="Basic and acidic residues" evidence="2">
    <location>
        <begin position="437"/>
        <end position="448"/>
    </location>
</feature>
<feature type="compositionally biased region" description="Basic and acidic residues" evidence="2">
    <location>
        <begin position="19"/>
        <end position="30"/>
    </location>
</feature>
<gene>
    <name evidence="3" type="ORF">BMIN_0433</name>
</gene>
<comment type="caution">
    <text evidence="3">The sequence shown here is derived from an EMBL/GenBank/DDBJ whole genome shotgun (WGS) entry which is preliminary data.</text>
</comment>
<feature type="coiled-coil region" evidence="1">
    <location>
        <begin position="216"/>
        <end position="243"/>
    </location>
</feature>
<evidence type="ECO:0000313" key="3">
    <source>
        <dbReference type="EMBL" id="KFI72537.1"/>
    </source>
</evidence>
<sequence length="448" mass="47710">MPLSNSDGTISFPSQNPYTDRRPGEPRMPKGMEWSMLSKDERERLRGLSKEHAENIGLHILAAYALESDDPQAALQHAQWVARQASRIDFARETLAFVAYRQGDYSLALREFRTAHRMNGYPDYLPFIADCERGLGHPRKAIDVAVSDDGRALDGEAKVEMFLVYAGAMADLKLWDKAVEVVRKLERVRGLSGEYRMRATQAEQLFLEEAGRTEEASALDDVLDKLESQYADADEDDEDAEEIVIDYDLERLPPELFDEAGIDLGDDGDGADGRDARDGRDDSEDDSASADDIDAADDIDTADAADTADTADAADDIDAAVEVADDSESENAAIETSDGETSDGETSDGETSDGETSDGETSGDETSGDDTSGDVTPASEVPGNMDDAPSAPDAAGSDPDGSDAGAADASGDSDGSGVDAVVADADASGDDVASDDDERRSDGSEEAR</sequence>
<evidence type="ECO:0008006" key="5">
    <source>
        <dbReference type="Google" id="ProtNLM"/>
    </source>
</evidence>
<organism evidence="3 4">
    <name type="scientific">Bifidobacterium minimum</name>
    <dbReference type="NCBI Taxonomy" id="1693"/>
    <lineage>
        <taxon>Bacteria</taxon>
        <taxon>Bacillati</taxon>
        <taxon>Actinomycetota</taxon>
        <taxon>Actinomycetes</taxon>
        <taxon>Bifidobacteriales</taxon>
        <taxon>Bifidobacteriaceae</taxon>
        <taxon>Bifidobacterium</taxon>
    </lineage>
</organism>
<feature type="compositionally biased region" description="Acidic residues" evidence="2">
    <location>
        <begin position="427"/>
        <end position="436"/>
    </location>
</feature>
<feature type="compositionally biased region" description="Acidic residues" evidence="2">
    <location>
        <begin position="312"/>
        <end position="329"/>
    </location>
</feature>
<dbReference type="AlphaFoldDB" id="A0A087BND7"/>
<keyword evidence="4" id="KW-1185">Reference proteome</keyword>
<feature type="region of interest" description="Disordered" evidence="2">
    <location>
        <begin position="1"/>
        <end position="32"/>
    </location>
</feature>
<feature type="region of interest" description="Disordered" evidence="2">
    <location>
        <begin position="259"/>
        <end position="448"/>
    </location>
</feature>
<dbReference type="Proteomes" id="UP000029014">
    <property type="component" value="Unassembled WGS sequence"/>
</dbReference>
<evidence type="ECO:0000256" key="1">
    <source>
        <dbReference type="SAM" id="Coils"/>
    </source>
</evidence>
<feature type="compositionally biased region" description="Basic and acidic residues" evidence="2">
    <location>
        <begin position="271"/>
        <end position="280"/>
    </location>
</feature>
<dbReference type="Gene3D" id="1.25.40.10">
    <property type="entry name" value="Tetratricopeptide repeat domain"/>
    <property type="match status" value="1"/>
</dbReference>
<feature type="compositionally biased region" description="Acidic residues" evidence="2">
    <location>
        <begin position="259"/>
        <end position="270"/>
    </location>
</feature>
<accession>A0A087BND7</accession>
<proteinExistence type="predicted"/>
<dbReference type="SUPFAM" id="SSF48452">
    <property type="entry name" value="TPR-like"/>
    <property type="match status" value="1"/>
</dbReference>
<evidence type="ECO:0000256" key="2">
    <source>
        <dbReference type="SAM" id="MobiDB-lite"/>
    </source>
</evidence>
<dbReference type="STRING" id="1693.BMIN_0433"/>
<evidence type="ECO:0000313" key="4">
    <source>
        <dbReference type="Proteomes" id="UP000029014"/>
    </source>
</evidence>
<protein>
    <recommendedName>
        <fullName evidence="5">Helicase</fullName>
    </recommendedName>
</protein>
<dbReference type="eggNOG" id="COG0457">
    <property type="taxonomic scope" value="Bacteria"/>
</dbReference>
<dbReference type="InterPro" id="IPR011990">
    <property type="entry name" value="TPR-like_helical_dom_sf"/>
</dbReference>
<name>A0A087BND7_9BIFI</name>
<dbReference type="EMBL" id="JGZD01000009">
    <property type="protein sequence ID" value="KFI72537.1"/>
    <property type="molecule type" value="Genomic_DNA"/>
</dbReference>
<keyword evidence="1" id="KW-0175">Coiled coil</keyword>
<feature type="compositionally biased region" description="Acidic residues" evidence="2">
    <location>
        <begin position="337"/>
        <end position="372"/>
    </location>
</feature>
<reference evidence="3 4" key="1">
    <citation type="submission" date="2014-03" db="EMBL/GenBank/DDBJ databases">
        <title>Genomics of Bifidobacteria.</title>
        <authorList>
            <person name="Ventura M."/>
            <person name="Milani C."/>
            <person name="Lugli G.A."/>
        </authorList>
    </citation>
    <scope>NUCLEOTIDE SEQUENCE [LARGE SCALE GENOMIC DNA]</scope>
    <source>
        <strain evidence="3 4">LMG 11592</strain>
    </source>
</reference>
<feature type="compositionally biased region" description="Acidic residues" evidence="2">
    <location>
        <begin position="281"/>
        <end position="303"/>
    </location>
</feature>
<feature type="compositionally biased region" description="Polar residues" evidence="2">
    <location>
        <begin position="1"/>
        <end position="18"/>
    </location>
</feature>
<feature type="compositionally biased region" description="Low complexity" evidence="2">
    <location>
        <begin position="386"/>
        <end position="426"/>
    </location>
</feature>